<keyword evidence="2" id="KW-1185">Reference proteome</keyword>
<dbReference type="Proteomes" id="UP001244341">
    <property type="component" value="Chromosome 2b"/>
</dbReference>
<name>A0ABY8TQM8_TETOB</name>
<reference evidence="1 2" key="1">
    <citation type="submission" date="2023-05" db="EMBL/GenBank/DDBJ databases">
        <title>A 100% complete, gapless, phased diploid assembly of the Scenedesmus obliquus UTEX 3031 genome.</title>
        <authorList>
            <person name="Biondi T.C."/>
            <person name="Hanschen E.R."/>
            <person name="Kwon T."/>
            <person name="Eng W."/>
            <person name="Kruse C.P.S."/>
            <person name="Koehler S.I."/>
            <person name="Kunde Y."/>
            <person name="Gleasner C.D."/>
            <person name="You Mak K.T."/>
            <person name="Polle J."/>
            <person name="Hovde B.T."/>
            <person name="Starkenburg S.R."/>
        </authorList>
    </citation>
    <scope>NUCLEOTIDE SEQUENCE [LARGE SCALE GENOMIC DNA]</scope>
    <source>
        <strain evidence="1 2">DOE0152z</strain>
    </source>
</reference>
<gene>
    <name evidence="1" type="ORF">OEZ85_010779</name>
</gene>
<sequence length="149" mass="16821">MQDVEALFHVSRAMMSAAEELRCLQEMNAALRLLLAHDLPAEQCAKLDTERCRALFLLYCSRLRRAMMSPKYCYFSGFAAAAPRIVSELKDLVLQSNCRPAGPRAVAVLRQLDLWTLCCELSVAASVHDCFDDALKHRLLERLSQQSEC</sequence>
<protein>
    <submittedName>
        <fullName evidence="1">Uncharacterized protein</fullName>
    </submittedName>
</protein>
<proteinExistence type="predicted"/>
<dbReference type="EMBL" id="CP126209">
    <property type="protein sequence ID" value="WIA10596.1"/>
    <property type="molecule type" value="Genomic_DNA"/>
</dbReference>
<accession>A0ABY8TQM8</accession>
<evidence type="ECO:0000313" key="1">
    <source>
        <dbReference type="EMBL" id="WIA10596.1"/>
    </source>
</evidence>
<organism evidence="1 2">
    <name type="scientific">Tetradesmus obliquus</name>
    <name type="common">Green alga</name>
    <name type="synonym">Acutodesmus obliquus</name>
    <dbReference type="NCBI Taxonomy" id="3088"/>
    <lineage>
        <taxon>Eukaryota</taxon>
        <taxon>Viridiplantae</taxon>
        <taxon>Chlorophyta</taxon>
        <taxon>core chlorophytes</taxon>
        <taxon>Chlorophyceae</taxon>
        <taxon>CS clade</taxon>
        <taxon>Sphaeropleales</taxon>
        <taxon>Scenedesmaceae</taxon>
        <taxon>Tetradesmus</taxon>
    </lineage>
</organism>
<evidence type="ECO:0000313" key="2">
    <source>
        <dbReference type="Proteomes" id="UP001244341"/>
    </source>
</evidence>